<dbReference type="EMBL" id="LGKG01000046">
    <property type="protein sequence ID" value="KPC65225.1"/>
    <property type="molecule type" value="Genomic_DNA"/>
</dbReference>
<feature type="transmembrane region" description="Helical" evidence="1">
    <location>
        <begin position="285"/>
        <end position="307"/>
    </location>
</feature>
<feature type="transmembrane region" description="Helical" evidence="1">
    <location>
        <begin position="655"/>
        <end position="677"/>
    </location>
</feature>
<feature type="transmembrane region" description="Helical" evidence="1">
    <location>
        <begin position="244"/>
        <end position="265"/>
    </location>
</feature>
<keyword evidence="1" id="KW-0812">Transmembrane</keyword>
<proteinExistence type="predicted"/>
<feature type="transmembrane region" description="Helical" evidence="1">
    <location>
        <begin position="193"/>
        <end position="213"/>
    </location>
</feature>
<feature type="transmembrane region" description="Helical" evidence="1">
    <location>
        <begin position="606"/>
        <end position="627"/>
    </location>
</feature>
<keyword evidence="3" id="KW-1185">Reference proteome</keyword>
<feature type="transmembrane region" description="Helical" evidence="1">
    <location>
        <begin position="356"/>
        <end position="377"/>
    </location>
</feature>
<dbReference type="RefSeq" id="WP_063788411.1">
    <property type="nucleotide sequence ID" value="NZ_LGKG01000046.1"/>
</dbReference>
<feature type="transmembrane region" description="Helical" evidence="1">
    <location>
        <begin position="410"/>
        <end position="436"/>
    </location>
</feature>
<gene>
    <name evidence="2" type="ORF">ADL29_07615</name>
</gene>
<keyword evidence="1" id="KW-1133">Transmembrane helix</keyword>
<dbReference type="Proteomes" id="UP000037982">
    <property type="component" value="Unassembled WGS sequence"/>
</dbReference>
<comment type="caution">
    <text evidence="2">The sequence shown here is derived from an EMBL/GenBank/DDBJ whole genome shotgun (WGS) entry which is preliminary data.</text>
</comment>
<name>A0A0N0Y0W0_9ACTN</name>
<accession>A0A0N0Y0W0</accession>
<keyword evidence="1" id="KW-0472">Membrane</keyword>
<organism evidence="2 3">
    <name type="scientific">Streptomyces chattanoogensis</name>
    <dbReference type="NCBI Taxonomy" id="66876"/>
    <lineage>
        <taxon>Bacteria</taxon>
        <taxon>Bacillati</taxon>
        <taxon>Actinomycetota</taxon>
        <taxon>Actinomycetes</taxon>
        <taxon>Kitasatosporales</taxon>
        <taxon>Streptomycetaceae</taxon>
        <taxon>Streptomyces</taxon>
    </lineage>
</organism>
<evidence type="ECO:0000313" key="2">
    <source>
        <dbReference type="EMBL" id="KPC65225.1"/>
    </source>
</evidence>
<dbReference type="AlphaFoldDB" id="A0A0N0Y0W0"/>
<feature type="transmembrane region" description="Helical" evidence="1">
    <location>
        <begin position="689"/>
        <end position="716"/>
    </location>
</feature>
<protein>
    <recommendedName>
        <fullName evidence="4">Permease</fullName>
    </recommendedName>
</protein>
<evidence type="ECO:0000313" key="3">
    <source>
        <dbReference type="Proteomes" id="UP000037982"/>
    </source>
</evidence>
<evidence type="ECO:0008006" key="4">
    <source>
        <dbReference type="Google" id="ProtNLM"/>
    </source>
</evidence>
<feature type="transmembrane region" description="Helical" evidence="1">
    <location>
        <begin position="327"/>
        <end position="344"/>
    </location>
</feature>
<evidence type="ECO:0000256" key="1">
    <source>
        <dbReference type="SAM" id="Phobius"/>
    </source>
</evidence>
<sequence>MKRGRIRHMLRIGRAAGRTAEGGRARFWALLAATAIVAVTLCSLSATAATWQGREQRGAARVPVLAGHGQQGSALWSRYWDGYQGRQFTVVVIAPLTADAPLPPGVARWPGPGEVFLSPALAEGPTSEDFAHRYGTSVGTISAEGLASPGERLAYVRPTTKMLGTARMEKITGYGGAGPAFGDLRVIGPQSSMLAVIGVLLGLPALGLAAAAARMGAAGRDRRDALLHTLGAGRAARAWMDIGAAIRPVCIGAVVAALVTTPFLLVDVQLPWIDYTLYAPDLRRVGVTLAAAVAASVAMMLGLVLLLRPAAARKGASTRPRTAGSGLLRLLALGSCPAFLVLALTSKSFGAQRSAAAYLFAVVGVWVTLPWVIGWAASRISRRASRSPHHSGAPARLIAARTTAARPGMVVRLVAAMIIAIGVIGQTQIITSLLFARSGDVEQLNSAQGRTMALVQTSAPRLTYAFTAALPKGAHAVAIGTGNIQSDGSSASRVLQAPCSSLRALQLPCPAPGQEANVQYGALDKRLRVSGYQTFGETPAAVRTGPVSAINSAAGLQAVVFTDIDEPMDIPAVKRAAHLYLSVKALTEPVAEDGAKSFAVGYQSRWIPFLGTIGTLILLTAMALAALSEFLQFSQTLAPLTVLTGRGQVFHTTAFWCLGAPLLGAGAIGTFVHVVLVQPVTGGESGATLSWNLITAVLTATVLLAAAATAAGGFTAARRALTWRPRAD</sequence>
<reference evidence="3" key="1">
    <citation type="submission" date="2015-07" db="EMBL/GenBank/DDBJ databases">
        <authorList>
            <person name="Ju K.-S."/>
            <person name="Doroghazi J.R."/>
            <person name="Metcalf W.W."/>
        </authorList>
    </citation>
    <scope>NUCLEOTIDE SEQUENCE [LARGE SCALE GENOMIC DNA]</scope>
    <source>
        <strain evidence="3">NRRL ISP-5002</strain>
    </source>
</reference>
<dbReference type="PATRIC" id="fig|66876.3.peg.1667"/>